<dbReference type="OrthoDB" id="9768177at2"/>
<dbReference type="SUPFAM" id="SSF56935">
    <property type="entry name" value="Porins"/>
    <property type="match status" value="1"/>
</dbReference>
<proteinExistence type="inferred from homology"/>
<dbReference type="Pfam" id="PF00593">
    <property type="entry name" value="TonB_dep_Rec_b-barrel"/>
    <property type="match status" value="1"/>
</dbReference>
<evidence type="ECO:0000259" key="11">
    <source>
        <dbReference type="Pfam" id="PF00593"/>
    </source>
</evidence>
<evidence type="ECO:0000313" key="13">
    <source>
        <dbReference type="EMBL" id="SDS13091.1"/>
    </source>
</evidence>
<dbReference type="InterPro" id="IPR037066">
    <property type="entry name" value="Plug_dom_sf"/>
</dbReference>
<comment type="subcellular location">
    <subcellularLocation>
        <location evidence="1 8">Cell outer membrane</location>
        <topology evidence="1 8">Multi-pass membrane protein</topology>
    </subcellularLocation>
</comment>
<feature type="chain" id="PRO_5009256794" evidence="10">
    <location>
        <begin position="24"/>
        <end position="1070"/>
    </location>
</feature>
<organism evidence="13 14">
    <name type="scientific">Mucilaginibacter mallensis</name>
    <dbReference type="NCBI Taxonomy" id="652787"/>
    <lineage>
        <taxon>Bacteria</taxon>
        <taxon>Pseudomonadati</taxon>
        <taxon>Bacteroidota</taxon>
        <taxon>Sphingobacteriia</taxon>
        <taxon>Sphingobacteriales</taxon>
        <taxon>Sphingobacteriaceae</taxon>
        <taxon>Mucilaginibacter</taxon>
    </lineage>
</organism>
<dbReference type="Proteomes" id="UP000199679">
    <property type="component" value="Chromosome I"/>
</dbReference>
<dbReference type="InterPro" id="IPR000531">
    <property type="entry name" value="Beta-barrel_TonB"/>
</dbReference>
<dbReference type="Gene3D" id="2.60.40.1120">
    <property type="entry name" value="Carboxypeptidase-like, regulatory domain"/>
    <property type="match status" value="1"/>
</dbReference>
<keyword evidence="3 8" id="KW-1134">Transmembrane beta strand</keyword>
<name>A0A1H1PP57_MUCMA</name>
<keyword evidence="7 8" id="KW-0998">Cell outer membrane</keyword>
<evidence type="ECO:0000256" key="1">
    <source>
        <dbReference type="ARBA" id="ARBA00004571"/>
    </source>
</evidence>
<dbReference type="NCBIfam" id="TIGR04057">
    <property type="entry name" value="SusC_RagA_signa"/>
    <property type="match status" value="1"/>
</dbReference>
<protein>
    <submittedName>
        <fullName evidence="13">TonB-linked outer membrane protein, SusC/RagA family</fullName>
    </submittedName>
</protein>
<evidence type="ECO:0000313" key="14">
    <source>
        <dbReference type="Proteomes" id="UP000199679"/>
    </source>
</evidence>
<dbReference type="AlphaFoldDB" id="A0A1H1PP57"/>
<dbReference type="InterPro" id="IPR036942">
    <property type="entry name" value="Beta-barrel_TonB_sf"/>
</dbReference>
<dbReference type="EMBL" id="LT629740">
    <property type="protein sequence ID" value="SDS13091.1"/>
    <property type="molecule type" value="Genomic_DNA"/>
</dbReference>
<evidence type="ECO:0000256" key="4">
    <source>
        <dbReference type="ARBA" id="ARBA00022692"/>
    </source>
</evidence>
<keyword evidence="2 8" id="KW-0813">Transport</keyword>
<dbReference type="InterPro" id="IPR008969">
    <property type="entry name" value="CarboxyPept-like_regulatory"/>
</dbReference>
<dbReference type="PROSITE" id="PS52016">
    <property type="entry name" value="TONB_DEPENDENT_REC_3"/>
    <property type="match status" value="1"/>
</dbReference>
<dbReference type="STRING" id="652787.SAMN05216490_0596"/>
<feature type="domain" description="TonB-dependent receptor plug" evidence="12">
    <location>
        <begin position="118"/>
        <end position="250"/>
    </location>
</feature>
<dbReference type="NCBIfam" id="TIGR04056">
    <property type="entry name" value="OMP_RagA_SusC"/>
    <property type="match status" value="1"/>
</dbReference>
<dbReference type="Pfam" id="PF07715">
    <property type="entry name" value="Plug"/>
    <property type="match status" value="1"/>
</dbReference>
<evidence type="ECO:0000256" key="10">
    <source>
        <dbReference type="SAM" id="SignalP"/>
    </source>
</evidence>
<feature type="signal peptide" evidence="10">
    <location>
        <begin position="1"/>
        <end position="23"/>
    </location>
</feature>
<keyword evidence="4 8" id="KW-0812">Transmembrane</keyword>
<evidence type="ECO:0000256" key="5">
    <source>
        <dbReference type="ARBA" id="ARBA00023077"/>
    </source>
</evidence>
<dbReference type="Gene3D" id="2.170.130.10">
    <property type="entry name" value="TonB-dependent receptor, plug domain"/>
    <property type="match status" value="1"/>
</dbReference>
<evidence type="ECO:0000256" key="8">
    <source>
        <dbReference type="PROSITE-ProRule" id="PRU01360"/>
    </source>
</evidence>
<dbReference type="RefSeq" id="WP_091369019.1">
    <property type="nucleotide sequence ID" value="NZ_LT629740.1"/>
</dbReference>
<accession>A0A1H1PP57</accession>
<dbReference type="Pfam" id="PF13715">
    <property type="entry name" value="CarbopepD_reg_2"/>
    <property type="match status" value="1"/>
</dbReference>
<keyword evidence="5 9" id="KW-0798">TonB box</keyword>
<dbReference type="Gene3D" id="2.40.170.20">
    <property type="entry name" value="TonB-dependent receptor, beta-barrel domain"/>
    <property type="match status" value="1"/>
</dbReference>
<dbReference type="InterPro" id="IPR023996">
    <property type="entry name" value="TonB-dep_OMP_SusC/RagA"/>
</dbReference>
<keyword evidence="6 8" id="KW-0472">Membrane</keyword>
<evidence type="ECO:0000256" key="3">
    <source>
        <dbReference type="ARBA" id="ARBA00022452"/>
    </source>
</evidence>
<keyword evidence="10" id="KW-0732">Signal</keyword>
<evidence type="ECO:0000256" key="9">
    <source>
        <dbReference type="RuleBase" id="RU003357"/>
    </source>
</evidence>
<evidence type="ECO:0000256" key="6">
    <source>
        <dbReference type="ARBA" id="ARBA00023136"/>
    </source>
</evidence>
<dbReference type="InterPro" id="IPR012910">
    <property type="entry name" value="Plug_dom"/>
</dbReference>
<dbReference type="SUPFAM" id="SSF49464">
    <property type="entry name" value="Carboxypeptidase regulatory domain-like"/>
    <property type="match status" value="1"/>
</dbReference>
<feature type="domain" description="TonB-dependent receptor-like beta-barrel" evidence="11">
    <location>
        <begin position="419"/>
        <end position="816"/>
    </location>
</feature>
<sequence length="1070" mass="117403">MSKILLFLMLCCIFQFSLNPAYAQNTAVRSGQVKDSNGKPLAGATVSEKGIVNNGVITDEAGNFRITLKGNSNTIIISCISYKRQEIKIGTTPEIIFMQSDDRALNDVVVVGYQSQKRRDVTAAVSSLKGSVIADIPESSFDNMLQGRLAGVSVLSTSGELGAKPNIVIRGSTNIDWGNLHGGNSGPLYVIDGIVYDVNAIGTSYTNNNGVNNATNDPLSLINPNDIESIDVLKDASAAAIYGARGGNGVIIVKTKSAKRGKPQVTLSAYTGITTAPNFINVTTGAAERALKLKLLESQLPYNSIEQGLIPAALTDSLNSAFNNDVDWQGLLVRSSAIVNSQDVSIAGFSGTTSYRLSFNHYNEQGIINGYSLQKLSPHITLNINPIKGLNITTDLMMSSQTSNHGVGGSNAFLFTSIGQLPSSLLQLSPTQTSVYSGKTHYYDNDKVFAINGSVQVTDTLAHNLTFHSTFGANNYTDDYGYYVPQAINGTLNTAYENDNRSPAWSFENFVQYDKRIKKHHFSVVGGTSLYSNEQYSSSSSAAGISISGIYTVQTVPAGINLNASTSYARKTTESYYARVNYDFDDKYLFMASVRRDASSIYSPEYRWGTFPAFSAGWIASDEHFFEPIKKVVSFFKIRASYGIDGKDPGTWYAKYQSLYNDASYLYGTNGTVNQNATLGGIPSTYNGTTVDSPFPYGNNFFNTGVKASSTVRWERDPQTDVGADIELFDNRVSFTVDWYQKDADNIFFSDIPAQVYSGYEYYSGNYVNVRNRGLEFATNINVLGNKSAFKWNFNFNISYNNNFVTKLPDGDRDFFFGPSFLQQSLTLGEPLFNYKVWRTNGVYATNAQVPTDPTTGKKETFNGVTLQAGDPRYIDMNGDYNITNDDKVDYGNPNPKLTGGLGSNFSYKRFTFSFFFSYMFGRKVLNGGFSDALNSTKGVGSWGALAGVSALTGSLSDFWQVPGDVSKYARLVYPTYTGTDPWDISTDYFVESGDFIKLKNASLGYDLPTRWIEHLGMKRLNVYLMGENLWMWKKSKDLADPELADPTTGLVNVVYPTAAKFTLGVNIDF</sequence>
<gene>
    <name evidence="13" type="ORF">SAMN05216490_0596</name>
</gene>
<comment type="similarity">
    <text evidence="8 9">Belongs to the TonB-dependent receptor family.</text>
</comment>
<evidence type="ECO:0000259" key="12">
    <source>
        <dbReference type="Pfam" id="PF07715"/>
    </source>
</evidence>
<dbReference type="InterPro" id="IPR023997">
    <property type="entry name" value="TonB-dep_OMP_SusC/RagA_CS"/>
</dbReference>
<evidence type="ECO:0000256" key="7">
    <source>
        <dbReference type="ARBA" id="ARBA00023237"/>
    </source>
</evidence>
<evidence type="ECO:0000256" key="2">
    <source>
        <dbReference type="ARBA" id="ARBA00022448"/>
    </source>
</evidence>
<reference evidence="13 14" key="1">
    <citation type="submission" date="2016-10" db="EMBL/GenBank/DDBJ databases">
        <authorList>
            <person name="de Groot N.N."/>
        </authorList>
    </citation>
    <scope>NUCLEOTIDE SEQUENCE [LARGE SCALE GENOMIC DNA]</scope>
    <source>
        <strain evidence="13 14">MP1X4</strain>
    </source>
</reference>
<dbReference type="GO" id="GO:0009279">
    <property type="term" value="C:cell outer membrane"/>
    <property type="evidence" value="ECO:0007669"/>
    <property type="project" value="UniProtKB-SubCell"/>
</dbReference>
<dbReference type="InterPro" id="IPR039426">
    <property type="entry name" value="TonB-dep_rcpt-like"/>
</dbReference>
<keyword evidence="14" id="KW-1185">Reference proteome</keyword>